<evidence type="ECO:0000259" key="5">
    <source>
        <dbReference type="Pfam" id="PF23276"/>
    </source>
</evidence>
<dbReference type="AlphaFoldDB" id="A0A6A4IL02"/>
<accession>A0A6A4IL02</accession>
<evidence type="ECO:0000313" key="6">
    <source>
        <dbReference type="EMBL" id="KAE9411176.1"/>
    </source>
</evidence>
<evidence type="ECO:0000256" key="3">
    <source>
        <dbReference type="SAM" id="MobiDB-lite"/>
    </source>
</evidence>
<dbReference type="OrthoDB" id="185373at2759"/>
<dbReference type="InterPro" id="IPR033443">
    <property type="entry name" value="PROP1-like_PPR_dom"/>
</dbReference>
<evidence type="ECO:0000256" key="1">
    <source>
        <dbReference type="ARBA" id="ARBA00022737"/>
    </source>
</evidence>
<gene>
    <name evidence="6" type="ORF">BT96DRAFT_1011030</name>
</gene>
<keyword evidence="7" id="KW-1185">Reference proteome</keyword>
<keyword evidence="1" id="KW-0677">Repeat</keyword>
<dbReference type="Gene3D" id="1.25.40.10">
    <property type="entry name" value="Tetratricopeptide repeat domain"/>
    <property type="match status" value="4"/>
</dbReference>
<dbReference type="InterPro" id="IPR057027">
    <property type="entry name" value="TPR_mt"/>
</dbReference>
<name>A0A6A4IL02_9AGAR</name>
<dbReference type="PANTHER" id="PTHR47938:SF35">
    <property type="entry name" value="PENTATRICOPEPTIDE REPEAT-CONTAINING PROTEIN 4, MITOCHONDRIAL-RELATED"/>
    <property type="match status" value="1"/>
</dbReference>
<dbReference type="PROSITE" id="PS51375">
    <property type="entry name" value="PPR"/>
    <property type="match status" value="3"/>
</dbReference>
<dbReference type="InterPro" id="IPR011990">
    <property type="entry name" value="TPR-like_helical_dom_sf"/>
</dbReference>
<dbReference type="Pfam" id="PF23276">
    <property type="entry name" value="TPR_24"/>
    <property type="match status" value="1"/>
</dbReference>
<dbReference type="Pfam" id="PF17177">
    <property type="entry name" value="PPR_long"/>
    <property type="match status" value="1"/>
</dbReference>
<dbReference type="InterPro" id="IPR002885">
    <property type="entry name" value="PPR_rpt"/>
</dbReference>
<feature type="domain" description="PROP1-like PPR" evidence="4">
    <location>
        <begin position="89"/>
        <end position="271"/>
    </location>
</feature>
<evidence type="ECO:0000259" key="4">
    <source>
        <dbReference type="Pfam" id="PF17177"/>
    </source>
</evidence>
<evidence type="ECO:0000313" key="7">
    <source>
        <dbReference type="Proteomes" id="UP000799118"/>
    </source>
</evidence>
<dbReference type="PANTHER" id="PTHR47938">
    <property type="entry name" value="RESPIRATORY COMPLEX I CHAPERONE (CIA84), PUTATIVE (AFU_ORTHOLOGUE AFUA_2G06020)-RELATED"/>
    <property type="match status" value="1"/>
</dbReference>
<feature type="region of interest" description="Disordered" evidence="3">
    <location>
        <begin position="48"/>
        <end position="67"/>
    </location>
</feature>
<feature type="compositionally biased region" description="Polar residues" evidence="3">
    <location>
        <begin position="53"/>
        <end position="62"/>
    </location>
</feature>
<sequence length="570" mass="64255">MDRRLRVSRWKKGKKRFSLSCVRLFGALFRKLLDVFVANQLHPTRALSRLSHRNSSPTSSEQYPPIGTGSAEALSRKPFQFISDVDFQKTQDRTPLAHYKAQLVIAANRQDVAQAFNVVAKMKHEGIMPDVDTYNSLLRALSRNTRWSDAWAIFDDMVLFGIKPDVKTFNALIDAHQHKSSSYLWPIIKTMNEMEVEPDANTYALIINYFASGKNIESALRYLHIMKSKGIEPELQTLHLLVEIAAESGNARLALDLVHEFETDSVRRLESDVWLNCLIASANSLWKDGVLECWEYLVQELHINPGEGVCMSVLQTAARHGLPDLAADVLRVLKITNVTWQEHHFAPLIEAFCRAGQIKEAFMTVDIMPEDSAPSPSIFTPLLNHVKKDIDTFDSTWALLDEISKETQLHISSLNVVIGAAVALGDLQRAVGAYKSFNDYNVKPDQHTFHLLLEGAVAASHQPLGDRILQDMKDARIPLDQRTYALMVELCLTQDTYEDAFPYLEEMKEAGLKPPASTYIALVKKCAKQGDPRYAVALEEMEEMGHEVAPEFLQKAKDVFMEISTTALEE</sequence>
<dbReference type="NCBIfam" id="TIGR00756">
    <property type="entry name" value="PPR"/>
    <property type="match status" value="2"/>
</dbReference>
<dbReference type="EMBL" id="ML769383">
    <property type="protein sequence ID" value="KAE9411176.1"/>
    <property type="molecule type" value="Genomic_DNA"/>
</dbReference>
<protein>
    <submittedName>
        <fullName evidence="6">Uncharacterized protein</fullName>
    </submittedName>
</protein>
<evidence type="ECO:0000256" key="2">
    <source>
        <dbReference type="PROSITE-ProRule" id="PRU00708"/>
    </source>
</evidence>
<proteinExistence type="predicted"/>
<feature type="repeat" description="PPR" evidence="2">
    <location>
        <begin position="199"/>
        <end position="233"/>
    </location>
</feature>
<dbReference type="Pfam" id="PF13812">
    <property type="entry name" value="PPR_3"/>
    <property type="match status" value="1"/>
</dbReference>
<dbReference type="Proteomes" id="UP000799118">
    <property type="component" value="Unassembled WGS sequence"/>
</dbReference>
<feature type="domain" description="Pentatricopeptide repeat-containing protein-mitochondrial" evidence="5">
    <location>
        <begin position="307"/>
        <end position="437"/>
    </location>
</feature>
<reference evidence="6" key="1">
    <citation type="journal article" date="2019" name="Environ. Microbiol.">
        <title>Fungal ecological strategies reflected in gene transcription - a case study of two litter decomposers.</title>
        <authorList>
            <person name="Barbi F."/>
            <person name="Kohler A."/>
            <person name="Barry K."/>
            <person name="Baskaran P."/>
            <person name="Daum C."/>
            <person name="Fauchery L."/>
            <person name="Ihrmark K."/>
            <person name="Kuo A."/>
            <person name="LaButti K."/>
            <person name="Lipzen A."/>
            <person name="Morin E."/>
            <person name="Grigoriev I.V."/>
            <person name="Henrissat B."/>
            <person name="Lindahl B."/>
            <person name="Martin F."/>
        </authorList>
    </citation>
    <scope>NUCLEOTIDE SEQUENCE</scope>
    <source>
        <strain evidence="6">JB14</strain>
    </source>
</reference>
<dbReference type="GO" id="GO:0003729">
    <property type="term" value="F:mRNA binding"/>
    <property type="evidence" value="ECO:0007669"/>
    <property type="project" value="TreeGrafter"/>
</dbReference>
<organism evidence="6 7">
    <name type="scientific">Gymnopus androsaceus JB14</name>
    <dbReference type="NCBI Taxonomy" id="1447944"/>
    <lineage>
        <taxon>Eukaryota</taxon>
        <taxon>Fungi</taxon>
        <taxon>Dikarya</taxon>
        <taxon>Basidiomycota</taxon>
        <taxon>Agaricomycotina</taxon>
        <taxon>Agaricomycetes</taxon>
        <taxon>Agaricomycetidae</taxon>
        <taxon>Agaricales</taxon>
        <taxon>Marasmiineae</taxon>
        <taxon>Omphalotaceae</taxon>
        <taxon>Gymnopus</taxon>
    </lineage>
</organism>
<feature type="repeat" description="PPR" evidence="2">
    <location>
        <begin position="480"/>
        <end position="514"/>
    </location>
</feature>
<feature type="repeat" description="PPR" evidence="2">
    <location>
        <begin position="130"/>
        <end position="164"/>
    </location>
</feature>